<dbReference type="Proteomes" id="UP001431656">
    <property type="component" value="Chromosome"/>
</dbReference>
<evidence type="ECO:0000259" key="2">
    <source>
        <dbReference type="Pfam" id="PF18920"/>
    </source>
</evidence>
<dbReference type="EMBL" id="AP028056">
    <property type="protein sequence ID" value="BEH00799.1"/>
    <property type="molecule type" value="Genomic_DNA"/>
</dbReference>
<evidence type="ECO:0000256" key="1">
    <source>
        <dbReference type="SAM" id="Phobius"/>
    </source>
</evidence>
<feature type="domain" description="DUF5671" evidence="2">
    <location>
        <begin position="330"/>
        <end position="465"/>
    </location>
</feature>
<proteinExistence type="predicted"/>
<feature type="transmembrane region" description="Helical" evidence="1">
    <location>
        <begin position="413"/>
        <end position="436"/>
    </location>
</feature>
<dbReference type="KEGG" id="broo:brsh051_00800"/>
<feature type="transmembrane region" description="Helical" evidence="1">
    <location>
        <begin position="179"/>
        <end position="199"/>
    </location>
</feature>
<name>A0AAN0KBU5_9ACTN</name>
<evidence type="ECO:0000313" key="3">
    <source>
        <dbReference type="EMBL" id="BEH00799.1"/>
    </source>
</evidence>
<dbReference type="AlphaFoldDB" id="A0AAN0KBU5"/>
<dbReference type="InterPro" id="IPR043728">
    <property type="entry name" value="DUF5671"/>
</dbReference>
<feature type="transmembrane region" description="Helical" evidence="1">
    <location>
        <begin position="75"/>
        <end position="98"/>
    </location>
</feature>
<feature type="transmembrane region" description="Helical" evidence="1">
    <location>
        <begin position="334"/>
        <end position="356"/>
    </location>
</feature>
<feature type="transmembrane region" description="Helical" evidence="1">
    <location>
        <begin position="294"/>
        <end position="313"/>
    </location>
</feature>
<reference evidence="3" key="1">
    <citation type="journal article" date="2024" name="Int. J. Syst. Evol. Microbiol.">
        <title>Brooklawnia propionicigenes sp. nov., a facultatively anaerobic, propionate-producing bacterium isolated from a methanogenic reactor treating waste from cattle farms.</title>
        <authorList>
            <person name="Akita Y."/>
            <person name="Ueki A."/>
            <person name="Tonouchi A."/>
            <person name="Sugawara Y."/>
            <person name="Honma S."/>
            <person name="Kaku N."/>
            <person name="Ueki K."/>
        </authorList>
    </citation>
    <scope>NUCLEOTIDE SEQUENCE</scope>
    <source>
        <strain evidence="3">SH051</strain>
    </source>
</reference>
<keyword evidence="4" id="KW-1185">Reference proteome</keyword>
<feature type="transmembrane region" description="Helical" evidence="1">
    <location>
        <begin position="219"/>
        <end position="238"/>
    </location>
</feature>
<dbReference type="RefSeq" id="WP_286266491.1">
    <property type="nucleotide sequence ID" value="NZ_AP028056.1"/>
</dbReference>
<dbReference type="Pfam" id="PF18920">
    <property type="entry name" value="DUF5671"/>
    <property type="match status" value="2"/>
</dbReference>
<evidence type="ECO:0000313" key="4">
    <source>
        <dbReference type="Proteomes" id="UP001431656"/>
    </source>
</evidence>
<feature type="transmembrane region" description="Helical" evidence="1">
    <location>
        <begin position="456"/>
        <end position="475"/>
    </location>
</feature>
<keyword evidence="1" id="KW-0472">Membrane</keyword>
<feature type="transmembrane region" description="Helical" evidence="1">
    <location>
        <begin position="6"/>
        <end position="25"/>
    </location>
</feature>
<feature type="transmembrane region" description="Helical" evidence="1">
    <location>
        <begin position="250"/>
        <end position="282"/>
    </location>
</feature>
<feature type="transmembrane region" description="Helical" evidence="1">
    <location>
        <begin position="368"/>
        <end position="389"/>
    </location>
</feature>
<feature type="transmembrane region" description="Helical" evidence="1">
    <location>
        <begin position="149"/>
        <end position="167"/>
    </location>
</feature>
<accession>A0AAN0KBU5</accession>
<feature type="transmembrane region" description="Helical" evidence="1">
    <location>
        <begin position="37"/>
        <end position="55"/>
    </location>
</feature>
<feature type="transmembrane region" description="Helical" evidence="1">
    <location>
        <begin position="110"/>
        <end position="137"/>
    </location>
</feature>
<organism evidence="3 4">
    <name type="scientific">Brooklawnia propionicigenes</name>
    <dbReference type="NCBI Taxonomy" id="3041175"/>
    <lineage>
        <taxon>Bacteria</taxon>
        <taxon>Bacillati</taxon>
        <taxon>Actinomycetota</taxon>
        <taxon>Actinomycetes</taxon>
        <taxon>Propionibacteriales</taxon>
        <taxon>Propionibacteriaceae</taxon>
        <taxon>Brooklawnia</taxon>
    </lineage>
</organism>
<keyword evidence="1" id="KW-1133">Transmembrane helix</keyword>
<gene>
    <name evidence="3" type="ORF">brsh051_00800</name>
</gene>
<protein>
    <recommendedName>
        <fullName evidence="2">DUF5671 domain-containing protein</fullName>
    </recommendedName>
</protein>
<sequence length="563" mass="60188">MTFLGVAILALLAGLITVVVNAGRHRESLDARNVRRVFQYAVLYALVVVSAIGATELLGRLLGAEAPAWQDDSYALAQALTFVLVGVPLAALLAWWTWRSHRASPAETSSPLFTAYLTIAALTGLVVAAAGLQVAVFEAIDHAEFDAQATARFVVWAAVWLGHWIVARRSLDVAAATPHLLLGSLVGLVLAATGLIQLLGTSLDLLLRPGAVVPPLTGLARGAGLLTAGGLVWIRYWVLSASRLPRQVLWLAYVLLIGVAGGLIMAIAAVSMLLWTILVWIVGDRLDQTFAQHFDSTAMQTATAVIGVVIWWYHRAAVGQSAAEHREIRRTYDYLVGGIALIAAASGVGTIIVALIEAATPGLDIGMPTINTLLAALTLLVVGTPVWWFHWRRLKAAVGADPAAEVAALSRRIYLVLLFGVAGVAAVVALLVAAYAFFRDLVDAQLGTATLRAMRYGLGVLVASAAVSAYHGAVFRQDRQIDVPDRPSRPRSVVLIGAHDPDLVRRIRQATDSPAELWVRTDAAAEQWDEESVLAALDGYSGKDLLVIADETGLRVLEVDRRR</sequence>
<feature type="domain" description="DUF5671" evidence="2">
    <location>
        <begin position="36"/>
        <end position="147"/>
    </location>
</feature>
<keyword evidence="1" id="KW-0812">Transmembrane</keyword>